<name>A0A1B6GTX2_9HEMI</name>
<reference evidence="1" key="1">
    <citation type="submission" date="2015-11" db="EMBL/GenBank/DDBJ databases">
        <title>De novo transcriptome assembly of four potential Pierce s Disease insect vectors from Arizona vineyards.</title>
        <authorList>
            <person name="Tassone E.E."/>
        </authorList>
    </citation>
    <scope>NUCLEOTIDE SEQUENCE</scope>
</reference>
<accession>A0A1B6GTX2</accession>
<feature type="non-terminal residue" evidence="1">
    <location>
        <position position="1"/>
    </location>
</feature>
<proteinExistence type="predicted"/>
<gene>
    <name evidence="1" type="ORF">g.50012</name>
</gene>
<evidence type="ECO:0000313" key="1">
    <source>
        <dbReference type="EMBL" id="JAS65879.1"/>
    </source>
</evidence>
<protein>
    <recommendedName>
        <fullName evidence="2">Endonuclease/exonuclease/phosphatase domain-containing protein</fullName>
    </recommendedName>
</protein>
<dbReference type="EMBL" id="GECZ01003890">
    <property type="protein sequence ID" value="JAS65879.1"/>
    <property type="molecule type" value="Transcribed_RNA"/>
</dbReference>
<feature type="non-terminal residue" evidence="1">
    <location>
        <position position="110"/>
    </location>
</feature>
<organism evidence="1">
    <name type="scientific">Cuerna arida</name>
    <dbReference type="NCBI Taxonomy" id="1464854"/>
    <lineage>
        <taxon>Eukaryota</taxon>
        <taxon>Metazoa</taxon>
        <taxon>Ecdysozoa</taxon>
        <taxon>Arthropoda</taxon>
        <taxon>Hexapoda</taxon>
        <taxon>Insecta</taxon>
        <taxon>Pterygota</taxon>
        <taxon>Neoptera</taxon>
        <taxon>Paraneoptera</taxon>
        <taxon>Hemiptera</taxon>
        <taxon>Auchenorrhyncha</taxon>
        <taxon>Membracoidea</taxon>
        <taxon>Cicadellidae</taxon>
        <taxon>Cicadellinae</taxon>
        <taxon>Proconiini</taxon>
        <taxon>Cuerna</taxon>
    </lineage>
</organism>
<evidence type="ECO:0008006" key="2">
    <source>
        <dbReference type="Google" id="ProtNLM"/>
    </source>
</evidence>
<dbReference type="AlphaFoldDB" id="A0A1B6GTX2"/>
<sequence>RSLNLICSNKKPTRKKACLDNVIVNFPNDNYTVDVAPNCFADHDPLIFKFFPNNFLQNNFNINGTKPNDNLVFVRKHKDKYIDLFIDNLKQVDWNFVYQDSGSDTNICEI</sequence>